<reference evidence="1" key="1">
    <citation type="submission" date="2022-08" db="EMBL/GenBank/DDBJ databases">
        <title>Genomic characterization and comparative genomic analysis of a strain of klebsiella michiganensis carrying blaKPC-2 isolated from the blood of children with very preterm bloodstream infection.</title>
        <authorList>
            <person name="Zhang N."/>
        </authorList>
    </citation>
    <scope>NUCLEOTIDE SEQUENCE</scope>
    <source>
        <strain evidence="1">BSI-KPN166</strain>
    </source>
</reference>
<dbReference type="AlphaFoldDB" id="A0AAX3CLI1"/>
<evidence type="ECO:0000313" key="2">
    <source>
        <dbReference type="Proteomes" id="UP001060345"/>
    </source>
</evidence>
<proteinExistence type="predicted"/>
<dbReference type="RefSeq" id="WP_142971955.1">
    <property type="nucleotide sequence ID" value="NZ_CABHDO010000001.1"/>
</dbReference>
<sequence>MAELRAGCQAMIIGGFYRTNDGKSVLVVGFVPNGSQFTWNGEVYAEPVPMGDAWLISGDLIARDGATREVKRLDFALMPGKYLIPIDGDDFSNEDQYQKGLEHA</sequence>
<name>A0AAX3CLI1_9ENTR</name>
<protein>
    <recommendedName>
        <fullName evidence="3">Phage protein</fullName>
    </recommendedName>
</protein>
<dbReference type="Proteomes" id="UP001060345">
    <property type="component" value="Chromosome"/>
</dbReference>
<evidence type="ECO:0000313" key="1">
    <source>
        <dbReference type="EMBL" id="UWZ72384.1"/>
    </source>
</evidence>
<evidence type="ECO:0008006" key="3">
    <source>
        <dbReference type="Google" id="ProtNLM"/>
    </source>
</evidence>
<organism evidence="1 2">
    <name type="scientific">Klebsiella michiganensis</name>
    <dbReference type="NCBI Taxonomy" id="1134687"/>
    <lineage>
        <taxon>Bacteria</taxon>
        <taxon>Pseudomonadati</taxon>
        <taxon>Pseudomonadota</taxon>
        <taxon>Gammaproteobacteria</taxon>
        <taxon>Enterobacterales</taxon>
        <taxon>Enterobacteriaceae</taxon>
        <taxon>Klebsiella/Raoultella group</taxon>
        <taxon>Klebsiella</taxon>
    </lineage>
</organism>
<gene>
    <name evidence="1" type="ORF">NP224_19425</name>
</gene>
<dbReference type="EMBL" id="CP102103">
    <property type="protein sequence ID" value="UWZ72384.1"/>
    <property type="molecule type" value="Genomic_DNA"/>
</dbReference>
<accession>A0AAX3CLI1</accession>